<dbReference type="HOGENOM" id="CLU_1048810_0_0_10"/>
<protein>
    <recommendedName>
        <fullName evidence="2">Secretion system C-terminal sorting domain-containing protein</fullName>
    </recommendedName>
</protein>
<name>A9DMK8_9FLAO</name>
<accession>A9DMK8</accession>
<evidence type="ECO:0000259" key="2">
    <source>
        <dbReference type="Pfam" id="PF18962"/>
    </source>
</evidence>
<dbReference type="Pfam" id="PF18962">
    <property type="entry name" value="Por_Secre_tail"/>
    <property type="match status" value="1"/>
</dbReference>
<evidence type="ECO:0000313" key="4">
    <source>
        <dbReference type="Proteomes" id="UP000002945"/>
    </source>
</evidence>
<sequence>MKATLLPALFFLGILFVSYGQECGNPWINYKKQNDKLEKVATENSPTDGRISLRLAGNGSFVTILLGFIPEGTVNFDDGYDGPFINDGAVIEFYSFLGTTRLSIQALPELTNVNTQVPLGYELTSDDMYTISIDAEFLNPNFDIILEDTQENILTDLRQTSYTFSGVIGEAHSRFYLNLVYRNTLSINDDITSSKEVFEYFIENTINFVTKRTDIEKVVLYNLAGKRITSSNFKKKITFKNLPKGIYFIQYTTTSGSKIIKKIIK</sequence>
<feature type="domain" description="Secretion system C-terminal sorting" evidence="2">
    <location>
        <begin position="207"/>
        <end position="264"/>
    </location>
</feature>
<keyword evidence="4" id="KW-1185">Reference proteome</keyword>
<dbReference type="EMBL" id="ABIB01000002">
    <property type="protein sequence ID" value="EDP97730.1"/>
    <property type="molecule type" value="Genomic_DNA"/>
</dbReference>
<dbReference type="OrthoDB" id="1431813at2"/>
<dbReference type="AlphaFoldDB" id="A9DMK8"/>
<organism evidence="3 4">
    <name type="scientific">Kordia algicida OT-1</name>
    <dbReference type="NCBI Taxonomy" id="391587"/>
    <lineage>
        <taxon>Bacteria</taxon>
        <taxon>Pseudomonadati</taxon>
        <taxon>Bacteroidota</taxon>
        <taxon>Flavobacteriia</taxon>
        <taxon>Flavobacteriales</taxon>
        <taxon>Flavobacteriaceae</taxon>
        <taxon>Kordia</taxon>
    </lineage>
</organism>
<gene>
    <name evidence="3" type="ORF">KAOT1_21247</name>
</gene>
<dbReference type="RefSeq" id="WP_007096778.1">
    <property type="nucleotide sequence ID" value="NZ_CP142125.1"/>
</dbReference>
<dbReference type="Proteomes" id="UP000002945">
    <property type="component" value="Unassembled WGS sequence"/>
</dbReference>
<dbReference type="STRING" id="391587.KAOT1_21247"/>
<reference evidence="3 4" key="1">
    <citation type="journal article" date="2011" name="J. Bacteriol.">
        <title>Genome sequence of the algicidal bacterium Kordia algicida OT-1.</title>
        <authorList>
            <person name="Lee H.S."/>
            <person name="Kang S.G."/>
            <person name="Kwon K.K."/>
            <person name="Lee J.H."/>
            <person name="Kim S.J."/>
        </authorList>
    </citation>
    <scope>NUCLEOTIDE SEQUENCE [LARGE SCALE GENOMIC DNA]</scope>
    <source>
        <strain evidence="3 4">OT-1</strain>
    </source>
</reference>
<comment type="caution">
    <text evidence="3">The sequence shown here is derived from an EMBL/GenBank/DDBJ whole genome shotgun (WGS) entry which is preliminary data.</text>
</comment>
<keyword evidence="1" id="KW-0732">Signal</keyword>
<dbReference type="InterPro" id="IPR026444">
    <property type="entry name" value="Secre_tail"/>
</dbReference>
<evidence type="ECO:0000313" key="3">
    <source>
        <dbReference type="EMBL" id="EDP97730.1"/>
    </source>
</evidence>
<proteinExistence type="predicted"/>
<evidence type="ECO:0000256" key="1">
    <source>
        <dbReference type="ARBA" id="ARBA00022729"/>
    </source>
</evidence>
<dbReference type="NCBIfam" id="TIGR04183">
    <property type="entry name" value="Por_Secre_tail"/>
    <property type="match status" value="1"/>
</dbReference>